<evidence type="ECO:0000313" key="3">
    <source>
        <dbReference type="Proteomes" id="UP000305109"/>
    </source>
</evidence>
<comment type="caution">
    <text evidence="2">The sequence shown here is derived from an EMBL/GenBank/DDBJ whole genome shotgun (WGS) entry which is preliminary data.</text>
</comment>
<keyword evidence="1" id="KW-0472">Membrane</keyword>
<keyword evidence="1" id="KW-1133">Transmembrane helix</keyword>
<proteinExistence type="predicted"/>
<sequence length="59" mass="6196">MTPTEPEPTKSTRACRRVVRGAVVGALIAVGFVVVNRARPPVTQALWDADPIGPDDLAG</sequence>
<dbReference type="EMBL" id="SUMD01000008">
    <property type="protein sequence ID" value="TJZ76453.1"/>
    <property type="molecule type" value="Genomic_DNA"/>
</dbReference>
<keyword evidence="3" id="KW-1185">Reference proteome</keyword>
<organism evidence="2 3">
    <name type="scientific">Rhodococcus oryzae</name>
    <dbReference type="NCBI Taxonomy" id="2571143"/>
    <lineage>
        <taxon>Bacteria</taxon>
        <taxon>Bacillati</taxon>
        <taxon>Actinomycetota</taxon>
        <taxon>Actinomycetes</taxon>
        <taxon>Mycobacteriales</taxon>
        <taxon>Nocardiaceae</taxon>
        <taxon>Rhodococcus</taxon>
    </lineage>
</organism>
<evidence type="ECO:0000256" key="1">
    <source>
        <dbReference type="SAM" id="Phobius"/>
    </source>
</evidence>
<evidence type="ECO:0000313" key="2">
    <source>
        <dbReference type="EMBL" id="TJZ76453.1"/>
    </source>
</evidence>
<name>A0ABY2RH26_9NOCA</name>
<accession>A0ABY2RH26</accession>
<protein>
    <submittedName>
        <fullName evidence="2">Uncharacterized protein</fullName>
    </submittedName>
</protein>
<reference evidence="2 3" key="1">
    <citation type="submission" date="2019-04" db="EMBL/GenBank/DDBJ databases">
        <title>Rhodococcus oryzae sp. nov., a novel actinomycete isolated from rhizosphere soil of rice (Oryza sativa L.).</title>
        <authorList>
            <person name="Li C."/>
        </authorList>
    </citation>
    <scope>NUCLEOTIDE SEQUENCE [LARGE SCALE GENOMIC DNA]</scope>
    <source>
        <strain evidence="2 3">NEAU-CX67</strain>
    </source>
</reference>
<feature type="transmembrane region" description="Helical" evidence="1">
    <location>
        <begin position="18"/>
        <end position="38"/>
    </location>
</feature>
<dbReference type="Proteomes" id="UP000305109">
    <property type="component" value="Unassembled WGS sequence"/>
</dbReference>
<gene>
    <name evidence="2" type="ORF">FCG67_17230</name>
</gene>
<dbReference type="RefSeq" id="WP_136910920.1">
    <property type="nucleotide sequence ID" value="NZ_SUMD01000008.1"/>
</dbReference>
<keyword evidence="1" id="KW-0812">Transmembrane</keyword>